<evidence type="ECO:0000313" key="2">
    <source>
        <dbReference type="EMBL" id="MBJ7601905.1"/>
    </source>
</evidence>
<sequence length="140" mass="15522">MAVEAFSPEWAAQFRSEVNGSEGYRKAAKGWKWTVGLVVEAEPQKNFPEARGIVMDLHDGEARDVRVGTADDARACDFVLTSSYSRWKEVAQKKLDATRGMLSGKIKLKGDLATIVRYTKASQQLTEATTRVDVVWPDGN</sequence>
<dbReference type="Pfam" id="PF02036">
    <property type="entry name" value="SCP2"/>
    <property type="match status" value="1"/>
</dbReference>
<dbReference type="Proteomes" id="UP000620075">
    <property type="component" value="Unassembled WGS sequence"/>
</dbReference>
<dbReference type="RefSeq" id="WP_338176288.1">
    <property type="nucleotide sequence ID" value="NZ_JAEKNQ010000010.1"/>
</dbReference>
<accession>A0A934KGX7</accession>
<name>A0A934KGX7_9BACT</name>
<dbReference type="Gene3D" id="3.30.1050.10">
    <property type="entry name" value="SCP2 sterol-binding domain"/>
    <property type="match status" value="1"/>
</dbReference>
<feature type="domain" description="SCP2" evidence="1">
    <location>
        <begin position="23"/>
        <end position="118"/>
    </location>
</feature>
<evidence type="ECO:0000313" key="3">
    <source>
        <dbReference type="Proteomes" id="UP000620075"/>
    </source>
</evidence>
<reference evidence="2 3" key="1">
    <citation type="submission" date="2020-10" db="EMBL/GenBank/DDBJ databases">
        <title>Ca. Dormibacterota MAGs.</title>
        <authorList>
            <person name="Montgomery K."/>
        </authorList>
    </citation>
    <scope>NUCLEOTIDE SEQUENCE [LARGE SCALE GENOMIC DNA]</scope>
    <source>
        <strain evidence="2">SC8811_S16_3</strain>
    </source>
</reference>
<dbReference type="AlphaFoldDB" id="A0A934KGX7"/>
<proteinExistence type="predicted"/>
<dbReference type="SUPFAM" id="SSF55718">
    <property type="entry name" value="SCP-like"/>
    <property type="match status" value="1"/>
</dbReference>
<dbReference type="InterPro" id="IPR036527">
    <property type="entry name" value="SCP2_sterol-bd_dom_sf"/>
</dbReference>
<organism evidence="2 3">
    <name type="scientific">Candidatus Dormiibacter inghamiae</name>
    <dbReference type="NCBI Taxonomy" id="3127013"/>
    <lineage>
        <taxon>Bacteria</taxon>
        <taxon>Bacillati</taxon>
        <taxon>Candidatus Dormiibacterota</taxon>
        <taxon>Candidatus Dormibacteria</taxon>
        <taxon>Candidatus Dormibacterales</taxon>
        <taxon>Candidatus Dormibacteraceae</taxon>
        <taxon>Candidatus Dormiibacter</taxon>
    </lineage>
</organism>
<dbReference type="EMBL" id="JAEKNQ010000010">
    <property type="protein sequence ID" value="MBJ7601905.1"/>
    <property type="molecule type" value="Genomic_DNA"/>
</dbReference>
<protein>
    <submittedName>
        <fullName evidence="2">SCP2 sterol-binding domain-containing protein</fullName>
    </submittedName>
</protein>
<gene>
    <name evidence="2" type="ORF">JF888_01695</name>
</gene>
<dbReference type="InterPro" id="IPR003033">
    <property type="entry name" value="SCP2_sterol-bd_dom"/>
</dbReference>
<evidence type="ECO:0000259" key="1">
    <source>
        <dbReference type="Pfam" id="PF02036"/>
    </source>
</evidence>
<comment type="caution">
    <text evidence="2">The sequence shown here is derived from an EMBL/GenBank/DDBJ whole genome shotgun (WGS) entry which is preliminary data.</text>
</comment>